<evidence type="ECO:0000313" key="4">
    <source>
        <dbReference type="Proteomes" id="UP000094008"/>
    </source>
</evidence>
<dbReference type="EMBL" id="LZSY01000120">
    <property type="protein sequence ID" value="OBB87542.1"/>
    <property type="molecule type" value="Genomic_DNA"/>
</dbReference>
<keyword evidence="2" id="KW-0812">Transmembrane</keyword>
<comment type="caution">
    <text evidence="3">The sequence shown here is derived from an EMBL/GenBank/DDBJ whole genome shotgun (WGS) entry which is preliminary data.</text>
</comment>
<name>A0A1A0VWD7_MYCPR</name>
<dbReference type="AlphaFoldDB" id="A0A1A0VWD7"/>
<evidence type="ECO:0000256" key="1">
    <source>
        <dbReference type="SAM" id="MobiDB-lite"/>
    </source>
</evidence>
<protein>
    <submittedName>
        <fullName evidence="3">Uncharacterized protein</fullName>
    </submittedName>
</protein>
<evidence type="ECO:0000313" key="3">
    <source>
        <dbReference type="EMBL" id="OBB87542.1"/>
    </source>
</evidence>
<feature type="region of interest" description="Disordered" evidence="1">
    <location>
        <begin position="55"/>
        <end position="99"/>
    </location>
</feature>
<dbReference type="OrthoDB" id="4764852at2"/>
<reference evidence="4" key="1">
    <citation type="submission" date="2016-06" db="EMBL/GenBank/DDBJ databases">
        <authorList>
            <person name="Sutton G."/>
            <person name="Brinkac L."/>
            <person name="Sanka R."/>
            <person name="Adams M."/>
            <person name="Lau E."/>
            <person name="Mehaffy C."/>
            <person name="Tameris M."/>
            <person name="Hatherill M."/>
            <person name="Hanekom W."/>
            <person name="Mahomed H."/>
            <person name="Mcshane H."/>
        </authorList>
    </citation>
    <scope>NUCLEOTIDE SEQUENCE [LARGE SCALE GENOMIC DNA]</scope>
    <source>
        <strain evidence="4">852002-10433_SCH5171157</strain>
    </source>
</reference>
<accession>A0A1A0VWD7</accession>
<proteinExistence type="predicted"/>
<gene>
    <name evidence="3" type="ORF">A5779_32605</name>
</gene>
<keyword evidence="2" id="KW-0472">Membrane</keyword>
<feature type="transmembrane region" description="Helical" evidence="2">
    <location>
        <begin position="32"/>
        <end position="50"/>
    </location>
</feature>
<evidence type="ECO:0000256" key="2">
    <source>
        <dbReference type="SAM" id="Phobius"/>
    </source>
</evidence>
<sequence>MRTILGVAIGTIAFWLAMLATAVAYILEHSFAIGAATALVITAILANRLLDRRRRQRPGARPPLPSLSPAPRRRRPAAVTAGRLASTHRAPTAHTRKVV</sequence>
<dbReference type="RefSeq" id="WP_064884975.1">
    <property type="nucleotide sequence ID" value="NZ_LZSY01000120.1"/>
</dbReference>
<organism evidence="3 4">
    <name type="scientific">Mycolicibacterium peregrinum</name>
    <name type="common">Mycobacterium peregrinum</name>
    <dbReference type="NCBI Taxonomy" id="43304"/>
    <lineage>
        <taxon>Bacteria</taxon>
        <taxon>Bacillati</taxon>
        <taxon>Actinomycetota</taxon>
        <taxon>Actinomycetes</taxon>
        <taxon>Mycobacteriales</taxon>
        <taxon>Mycobacteriaceae</taxon>
        <taxon>Mycolicibacterium</taxon>
    </lineage>
</organism>
<keyword evidence="2" id="KW-1133">Transmembrane helix</keyword>
<dbReference type="Proteomes" id="UP000094008">
    <property type="component" value="Unassembled WGS sequence"/>
</dbReference>